<dbReference type="InterPro" id="IPR047813">
    <property type="entry name" value="HmpF"/>
</dbReference>
<accession>A0A3N6PE76</accession>
<feature type="coiled-coil region" evidence="1">
    <location>
        <begin position="103"/>
        <end position="182"/>
    </location>
</feature>
<organism evidence="3 4">
    <name type="scientific">Okeania hirsuta</name>
    <dbReference type="NCBI Taxonomy" id="1458930"/>
    <lineage>
        <taxon>Bacteria</taxon>
        <taxon>Bacillati</taxon>
        <taxon>Cyanobacteriota</taxon>
        <taxon>Cyanophyceae</taxon>
        <taxon>Oscillatoriophycideae</taxon>
        <taxon>Oscillatoriales</taxon>
        <taxon>Microcoleaceae</taxon>
        <taxon>Okeania</taxon>
    </lineage>
</organism>
<gene>
    <name evidence="3" type="ORF">D5R40_11425</name>
</gene>
<evidence type="ECO:0000313" key="3">
    <source>
        <dbReference type="EMBL" id="RQH44661.1"/>
    </source>
</evidence>
<dbReference type="RefSeq" id="WP_124154665.1">
    <property type="nucleotide sequence ID" value="NZ_CAWOLW010000457.1"/>
</dbReference>
<feature type="region of interest" description="Disordered" evidence="2">
    <location>
        <begin position="493"/>
        <end position="524"/>
    </location>
</feature>
<feature type="compositionally biased region" description="Basic and acidic residues" evidence="2">
    <location>
        <begin position="235"/>
        <end position="245"/>
    </location>
</feature>
<dbReference type="EMBL" id="RCBY01000051">
    <property type="protein sequence ID" value="RQH44661.1"/>
    <property type="molecule type" value="Genomic_DNA"/>
</dbReference>
<reference evidence="3 4" key="1">
    <citation type="journal article" date="2018" name="ACS Chem. Biol.">
        <title>Ketoreductase domain dysfunction expands chemodiversity: malyngamide biosynthesis in the cyanobacterium Okeania hirsuta.</title>
        <authorList>
            <person name="Moss N.A."/>
            <person name="Leao T."/>
            <person name="Rankin M."/>
            <person name="McCullough T.M."/>
            <person name="Qu P."/>
            <person name="Korobeynikov A."/>
            <person name="Smith J.L."/>
            <person name="Gerwick L."/>
            <person name="Gerwick W.H."/>
        </authorList>
    </citation>
    <scope>NUCLEOTIDE SEQUENCE [LARGE SCALE GENOMIC DNA]</scope>
    <source>
        <strain evidence="3 4">PAB10Feb10-1</strain>
    </source>
</reference>
<dbReference type="Proteomes" id="UP000269154">
    <property type="component" value="Unassembled WGS sequence"/>
</dbReference>
<sequence>MLYLAEVQKRPSGFGLGGGKTDLKLLASQRGEHNWVAVPGEEVIPADEAKEFSPGSLVLVDLNNSKQVQQIQDAARQLVKILQNFSRSQEKSKTQWEEIEQWKASLTFQAQELNRREMELQAKEEQLEELQAEIDRLEQQRQEISQAQEASQQLQKQIEKYREELEATRLELHKQQEEFNQNQGQFSQGAVLDEDQSQYIRDVLTWLNQAIAPTNLLGEKLSQSLEIVSSQQESLEQHEQRRKELPNTNSSEEQQENIESLVSHVQNQWVEWRQDQESLAELISEWRSQQTLLASKQEYRQVLNSQIEIQTQLYEQLSHLSTALENDGISEKVDVEALEKISLNELEQLVQSLQQDLQRDMSFVKDQEEELALQQQEMDALQRRIDQATEYDRISLESELSDEQDCYKMLNESLVGSQRNLKERQEILSQHQEVLWRRLGSSSGQQQQNKIDLKATLSKVDAQRQQLTENLQSLEAEIQKIQTDVARKEEIINSQTRQQEAKKNEIEQLESSLREKQKANSQGGSGAIYQEVMLPMQDYLEQLKQQLEEVVGELNQVQDIGTQVEQLQQVLQNIIGQRD</sequence>
<dbReference type="AlphaFoldDB" id="A0A3N6PE76"/>
<name>A0A3N6PE76_9CYAN</name>
<dbReference type="OrthoDB" id="559923at2"/>
<keyword evidence="4" id="KW-1185">Reference proteome</keyword>
<evidence type="ECO:0000313" key="4">
    <source>
        <dbReference type="Proteomes" id="UP000269154"/>
    </source>
</evidence>
<feature type="region of interest" description="Disordered" evidence="2">
    <location>
        <begin position="232"/>
        <end position="256"/>
    </location>
</feature>
<feature type="coiled-coil region" evidence="1">
    <location>
        <begin position="364"/>
        <end position="391"/>
    </location>
</feature>
<evidence type="ECO:0000256" key="2">
    <source>
        <dbReference type="SAM" id="MobiDB-lite"/>
    </source>
</evidence>
<protein>
    <submittedName>
        <fullName evidence="3">Uncharacterized protein</fullName>
    </submittedName>
</protein>
<proteinExistence type="predicted"/>
<comment type="caution">
    <text evidence="3">The sequence shown here is derived from an EMBL/GenBank/DDBJ whole genome shotgun (WGS) entry which is preliminary data.</text>
</comment>
<evidence type="ECO:0000256" key="1">
    <source>
        <dbReference type="SAM" id="Coils"/>
    </source>
</evidence>
<dbReference type="NCBIfam" id="NF038350">
    <property type="entry name" value="taxis_HmpF"/>
    <property type="match status" value="1"/>
</dbReference>
<keyword evidence="1" id="KW-0175">Coiled coil</keyword>
<feature type="compositionally biased region" description="Basic and acidic residues" evidence="2">
    <location>
        <begin position="499"/>
        <end position="518"/>
    </location>
</feature>